<dbReference type="RefSeq" id="YP_009887273.1">
    <property type="nucleotide sequence ID" value="NC_049498.1"/>
</dbReference>
<proteinExistence type="predicted"/>
<evidence type="ECO:0000313" key="1">
    <source>
        <dbReference type="EMBL" id="QIN94336.1"/>
    </source>
</evidence>
<sequence length="128" mass="12687">MTMFGKPDQSFEFFAGNDAITADAVGAVTGKTFVKLVAGGTAQRPKVSTCGAGERPYGVAFWTVADKESVTVVRAGVLAVTAGEALASADAIAVGAGGKAVKAGAGTVYGDVHGDAPINTDAAVAFTF</sequence>
<keyword evidence="2" id="KW-1185">Reference proteome</keyword>
<dbReference type="GeneID" id="55816728"/>
<organism evidence="1 2">
    <name type="scientific">Arthrobacter phage Abba</name>
    <dbReference type="NCBI Taxonomy" id="2713256"/>
    <lineage>
        <taxon>Viruses</taxon>
        <taxon>Duplodnaviria</taxon>
        <taxon>Heunggongvirae</taxon>
        <taxon>Uroviricota</taxon>
        <taxon>Caudoviricetes</taxon>
        <taxon>Berryhillviridae</taxon>
        <taxon>Ayohtrevirus</taxon>
        <taxon>Ayohtrevirus abba</taxon>
    </lineage>
</organism>
<dbReference type="EMBL" id="MT024868">
    <property type="protein sequence ID" value="QIN94336.1"/>
    <property type="molecule type" value="Genomic_DNA"/>
</dbReference>
<dbReference type="KEGG" id="vg:55816728"/>
<gene>
    <name evidence="1" type="primary">7</name>
    <name evidence="1" type="ORF">SEA_ABBA_7</name>
</gene>
<name>A0A6G8R2C9_9CAUD</name>
<dbReference type="Proteomes" id="UP000500909">
    <property type="component" value="Segment"/>
</dbReference>
<protein>
    <submittedName>
        <fullName evidence="1">Minor capsid protein</fullName>
    </submittedName>
</protein>
<reference evidence="1 2" key="1">
    <citation type="submission" date="2020-02" db="EMBL/GenBank/DDBJ databases">
        <authorList>
            <person name="Bojorquez D.A."/>
            <person name="Alcantara J.K.D.L."/>
            <person name="Arambulo J.M.L."/>
            <person name="Budzinski C.A."/>
            <person name="Campbell G.A."/>
            <person name="Dosanjh M.K."/>
            <person name="Gallardo M.A."/>
            <person name="Huang C."/>
            <person name="Nguyen N."/>
            <person name="Yee O.M."/>
            <person name="Ngo R.T."/>
            <person name="Kapinos A."/>
            <person name="Freise A.C."/>
            <person name="Reddi K."/>
            <person name="Moberg-Parker J."/>
            <person name="Garlena R.A."/>
            <person name="Russell D.A."/>
            <person name="Pope W.H."/>
            <person name="Jacobs-Sera D."/>
            <person name="Hatfull G.F."/>
        </authorList>
    </citation>
    <scope>NUCLEOTIDE SEQUENCE [LARGE SCALE GENOMIC DNA]</scope>
</reference>
<evidence type="ECO:0000313" key="2">
    <source>
        <dbReference type="Proteomes" id="UP000500909"/>
    </source>
</evidence>
<accession>A0A6G8R2C9</accession>